<feature type="domain" description="Cytochrome b561 bacterial/Ni-hydrogenase" evidence="8">
    <location>
        <begin position="13"/>
        <end position="214"/>
    </location>
</feature>
<dbReference type="Pfam" id="PF01292">
    <property type="entry name" value="Ni_hydr_CYTB"/>
    <property type="match status" value="1"/>
</dbReference>
<evidence type="ECO:0000313" key="9">
    <source>
        <dbReference type="EMBL" id="TGY94156.1"/>
    </source>
</evidence>
<comment type="caution">
    <text evidence="9">The sequence shown here is derived from an EMBL/GenBank/DDBJ whole genome shotgun (WGS) entry which is preliminary data.</text>
</comment>
<feature type="compositionally biased region" description="Basic and acidic residues" evidence="6">
    <location>
        <begin position="147"/>
        <end position="168"/>
    </location>
</feature>
<dbReference type="InterPro" id="IPR011577">
    <property type="entry name" value="Cyt_b561_bac/Ni-Hgenase"/>
</dbReference>
<keyword evidence="4 7" id="KW-1133">Transmembrane helix</keyword>
<evidence type="ECO:0000256" key="2">
    <source>
        <dbReference type="ARBA" id="ARBA00022475"/>
    </source>
</evidence>
<accession>A0A4S2HDT9</accession>
<dbReference type="Proteomes" id="UP000305451">
    <property type="component" value="Unassembled WGS sequence"/>
</dbReference>
<dbReference type="AlphaFoldDB" id="A0A4S2HDT9"/>
<feature type="region of interest" description="Disordered" evidence="6">
    <location>
        <begin position="141"/>
        <end position="171"/>
    </location>
</feature>
<keyword evidence="3 7" id="KW-0812">Transmembrane</keyword>
<dbReference type="OrthoDB" id="196472at2"/>
<feature type="transmembrane region" description="Helical" evidence="7">
    <location>
        <begin position="20"/>
        <end position="36"/>
    </location>
</feature>
<name>A0A4S2HDT9_9PROT</name>
<keyword evidence="5 7" id="KW-0472">Membrane</keyword>
<evidence type="ECO:0000256" key="5">
    <source>
        <dbReference type="ARBA" id="ARBA00023136"/>
    </source>
</evidence>
<organism evidence="9 10">
    <name type="scientific">Marinicauda pacifica</name>
    <dbReference type="NCBI Taxonomy" id="1133559"/>
    <lineage>
        <taxon>Bacteria</taxon>
        <taxon>Pseudomonadati</taxon>
        <taxon>Pseudomonadota</taxon>
        <taxon>Alphaproteobacteria</taxon>
        <taxon>Maricaulales</taxon>
        <taxon>Maricaulaceae</taxon>
        <taxon>Marinicauda</taxon>
    </lineage>
</organism>
<gene>
    <name evidence="9" type="ORF">E5162_02425</name>
</gene>
<dbReference type="PANTHER" id="PTHR30485">
    <property type="entry name" value="NI/FE-HYDROGENASE 1 B-TYPE CYTOCHROME SUBUNIT"/>
    <property type="match status" value="1"/>
</dbReference>
<dbReference type="GO" id="GO:0005886">
    <property type="term" value="C:plasma membrane"/>
    <property type="evidence" value="ECO:0007669"/>
    <property type="project" value="UniProtKB-SubCell"/>
</dbReference>
<evidence type="ECO:0000256" key="7">
    <source>
        <dbReference type="SAM" id="Phobius"/>
    </source>
</evidence>
<dbReference type="GO" id="GO:0020037">
    <property type="term" value="F:heme binding"/>
    <property type="evidence" value="ECO:0007669"/>
    <property type="project" value="TreeGrafter"/>
</dbReference>
<dbReference type="EMBL" id="SRXV01000001">
    <property type="protein sequence ID" value="TGY94156.1"/>
    <property type="molecule type" value="Genomic_DNA"/>
</dbReference>
<dbReference type="InterPro" id="IPR051542">
    <property type="entry name" value="Hydrogenase_cytochrome"/>
</dbReference>
<dbReference type="SUPFAM" id="SSF81342">
    <property type="entry name" value="Transmembrane di-heme cytochromes"/>
    <property type="match status" value="1"/>
</dbReference>
<dbReference type="PANTHER" id="PTHR30485:SF2">
    <property type="entry name" value="BLL0597 PROTEIN"/>
    <property type="match status" value="1"/>
</dbReference>
<dbReference type="InterPro" id="IPR016174">
    <property type="entry name" value="Di-haem_cyt_TM"/>
</dbReference>
<comment type="subcellular location">
    <subcellularLocation>
        <location evidence="1">Cell membrane</location>
        <topology evidence="1">Multi-pass membrane protein</topology>
    </subcellularLocation>
</comment>
<dbReference type="RefSeq" id="WP_135943351.1">
    <property type="nucleotide sequence ID" value="NZ_BMEI01000001.1"/>
</dbReference>
<reference evidence="9 10" key="1">
    <citation type="journal article" date="2013" name="Int. J. Syst. Evol. Microbiol.">
        <title>Marinicauda pacifica gen. nov., sp. nov., a prosthecate alphaproteobacterium of the family Hyphomonadaceae isolated from deep seawater.</title>
        <authorList>
            <person name="Zhang X.Y."/>
            <person name="Li G.W."/>
            <person name="Wang C.S."/>
            <person name="Zhang Y.J."/>
            <person name="Xu X.W."/>
            <person name="Li H."/>
            <person name="Liu A."/>
            <person name="Liu C."/>
            <person name="Xie B.B."/>
            <person name="Qin Q.L."/>
            <person name="Xu Z."/>
            <person name="Chen X.L."/>
            <person name="Zhou B.C."/>
            <person name="Zhang Y.Z."/>
        </authorList>
    </citation>
    <scope>NUCLEOTIDE SEQUENCE [LARGE SCALE GENOMIC DNA]</scope>
    <source>
        <strain evidence="9 10">P-1 km-3</strain>
    </source>
</reference>
<dbReference type="Gene3D" id="1.20.950.20">
    <property type="entry name" value="Transmembrane di-heme cytochromes, Chain C"/>
    <property type="match status" value="1"/>
</dbReference>
<evidence type="ECO:0000313" key="10">
    <source>
        <dbReference type="Proteomes" id="UP000305451"/>
    </source>
</evidence>
<protein>
    <submittedName>
        <fullName evidence="9">Cytochrome B</fullName>
    </submittedName>
</protein>
<feature type="transmembrane region" description="Helical" evidence="7">
    <location>
        <begin position="180"/>
        <end position="202"/>
    </location>
</feature>
<dbReference type="GO" id="GO:0009055">
    <property type="term" value="F:electron transfer activity"/>
    <property type="evidence" value="ECO:0007669"/>
    <property type="project" value="InterPro"/>
</dbReference>
<keyword evidence="10" id="KW-1185">Reference proteome</keyword>
<keyword evidence="2" id="KW-1003">Cell membrane</keyword>
<evidence type="ECO:0000256" key="4">
    <source>
        <dbReference type="ARBA" id="ARBA00022989"/>
    </source>
</evidence>
<feature type="transmembrane region" description="Helical" evidence="7">
    <location>
        <begin position="101"/>
        <end position="126"/>
    </location>
</feature>
<evidence type="ECO:0000259" key="8">
    <source>
        <dbReference type="Pfam" id="PF01292"/>
    </source>
</evidence>
<evidence type="ECO:0000256" key="6">
    <source>
        <dbReference type="SAM" id="MobiDB-lite"/>
    </source>
</evidence>
<dbReference type="GO" id="GO:0022904">
    <property type="term" value="P:respiratory electron transport chain"/>
    <property type="evidence" value="ECO:0007669"/>
    <property type="project" value="InterPro"/>
</dbReference>
<proteinExistence type="predicted"/>
<sequence>MSSQTHTPRTVRVWDPVVRLGHWIIVAAFFTAYLSGDEWAGIHIWAGYTVAAAVLVRLIWGLVGTRHARFSSFVRGPRAVMAYLKGLFSKKAERHLGHNPAGALMIVALLVSLAGTTVSGMALLAAEDGRGPLAGVIASGDGVPVERSTDVDVRRDGQEEGTEGHEEGGTGEIIEEVHSIFTYLTLALVALHVLGVAASSLAHRENLVRAMVTGRKRPLE</sequence>
<feature type="transmembrane region" description="Helical" evidence="7">
    <location>
        <begin position="42"/>
        <end position="63"/>
    </location>
</feature>
<evidence type="ECO:0000256" key="1">
    <source>
        <dbReference type="ARBA" id="ARBA00004651"/>
    </source>
</evidence>
<evidence type="ECO:0000256" key="3">
    <source>
        <dbReference type="ARBA" id="ARBA00022692"/>
    </source>
</evidence>